<organism evidence="2 3">
    <name type="scientific">Corchorus olitorius</name>
    <dbReference type="NCBI Taxonomy" id="93759"/>
    <lineage>
        <taxon>Eukaryota</taxon>
        <taxon>Viridiplantae</taxon>
        <taxon>Streptophyta</taxon>
        <taxon>Embryophyta</taxon>
        <taxon>Tracheophyta</taxon>
        <taxon>Spermatophyta</taxon>
        <taxon>Magnoliopsida</taxon>
        <taxon>eudicotyledons</taxon>
        <taxon>Gunneridae</taxon>
        <taxon>Pentapetalae</taxon>
        <taxon>rosids</taxon>
        <taxon>malvids</taxon>
        <taxon>Malvales</taxon>
        <taxon>Malvaceae</taxon>
        <taxon>Grewioideae</taxon>
        <taxon>Apeibeae</taxon>
        <taxon>Corchorus</taxon>
    </lineage>
</organism>
<dbReference type="EMBL" id="AWUE01012779">
    <property type="protein sequence ID" value="OMP08348.1"/>
    <property type="molecule type" value="Genomic_DNA"/>
</dbReference>
<reference evidence="3" key="1">
    <citation type="submission" date="2013-09" db="EMBL/GenBank/DDBJ databases">
        <title>Corchorus olitorius genome sequencing.</title>
        <authorList>
            <person name="Alam M."/>
            <person name="Haque M.S."/>
            <person name="Islam M.S."/>
            <person name="Emdad E.M."/>
            <person name="Islam M.M."/>
            <person name="Ahmed B."/>
            <person name="Halim A."/>
            <person name="Hossen Q.M.M."/>
            <person name="Hossain M.Z."/>
            <person name="Ahmed R."/>
            <person name="Khan M.M."/>
            <person name="Islam R."/>
            <person name="Rashid M.M."/>
            <person name="Khan S.A."/>
            <person name="Rahman M.S."/>
            <person name="Alam M."/>
            <person name="Yahiya A.S."/>
            <person name="Khan M.S."/>
            <person name="Azam M.S."/>
            <person name="Haque T."/>
            <person name="Lashkar M.Z.H."/>
            <person name="Akhand A.I."/>
            <person name="Morshed G."/>
            <person name="Roy S."/>
            <person name="Uddin K.S."/>
            <person name="Rabeya T."/>
            <person name="Hossain A.S."/>
            <person name="Chowdhury A."/>
            <person name="Snigdha A.R."/>
            <person name="Mortoza M.S."/>
            <person name="Matin S.A."/>
            <person name="Hoque S.M.E."/>
            <person name="Islam M.K."/>
            <person name="Roy D.K."/>
            <person name="Haider R."/>
            <person name="Moosa M.M."/>
            <person name="Elias S.M."/>
            <person name="Hasan A.M."/>
            <person name="Jahan S."/>
            <person name="Shafiuddin M."/>
            <person name="Mahmood N."/>
            <person name="Shommy N.S."/>
        </authorList>
    </citation>
    <scope>NUCLEOTIDE SEQUENCE [LARGE SCALE GENOMIC DNA]</scope>
    <source>
        <strain evidence="3">cv. O-4</strain>
    </source>
</reference>
<keyword evidence="3" id="KW-1185">Reference proteome</keyword>
<sequence>MGNSTMESGCIEENGTLTNGGPDSNGKVKRKS</sequence>
<dbReference type="AlphaFoldDB" id="A0A1R3KMX4"/>
<evidence type="ECO:0000313" key="3">
    <source>
        <dbReference type="Proteomes" id="UP000187203"/>
    </source>
</evidence>
<comment type="caution">
    <text evidence="2">The sequence shown here is derived from an EMBL/GenBank/DDBJ whole genome shotgun (WGS) entry which is preliminary data.</text>
</comment>
<name>A0A1R3KMX4_9ROSI</name>
<evidence type="ECO:0000256" key="1">
    <source>
        <dbReference type="SAM" id="MobiDB-lite"/>
    </source>
</evidence>
<feature type="region of interest" description="Disordered" evidence="1">
    <location>
        <begin position="1"/>
        <end position="32"/>
    </location>
</feature>
<dbReference type="Proteomes" id="UP000187203">
    <property type="component" value="Unassembled WGS sequence"/>
</dbReference>
<protein>
    <submittedName>
        <fullName evidence="2">Uncharacterized protein</fullName>
    </submittedName>
</protein>
<accession>A0A1R3KMX4</accession>
<gene>
    <name evidence="2" type="ORF">COLO4_06567</name>
</gene>
<proteinExistence type="predicted"/>
<evidence type="ECO:0000313" key="2">
    <source>
        <dbReference type="EMBL" id="OMP08348.1"/>
    </source>
</evidence>